<dbReference type="Proteomes" id="UP001156882">
    <property type="component" value="Unassembled WGS sequence"/>
</dbReference>
<evidence type="ECO:0000313" key="2">
    <source>
        <dbReference type="Proteomes" id="UP001156882"/>
    </source>
</evidence>
<dbReference type="EMBL" id="BSPC01000023">
    <property type="protein sequence ID" value="GLS19471.1"/>
    <property type="molecule type" value="Genomic_DNA"/>
</dbReference>
<reference evidence="2" key="1">
    <citation type="journal article" date="2019" name="Int. J. Syst. Evol. Microbiol.">
        <title>The Global Catalogue of Microorganisms (GCM) 10K type strain sequencing project: providing services to taxonomists for standard genome sequencing and annotation.</title>
        <authorList>
            <consortium name="The Broad Institute Genomics Platform"/>
            <consortium name="The Broad Institute Genome Sequencing Center for Infectious Disease"/>
            <person name="Wu L."/>
            <person name="Ma J."/>
        </authorList>
    </citation>
    <scope>NUCLEOTIDE SEQUENCE [LARGE SCALE GENOMIC DNA]</scope>
    <source>
        <strain evidence="2">NBRC 101365</strain>
    </source>
</reference>
<comment type="caution">
    <text evidence="1">The sequence shown here is derived from an EMBL/GenBank/DDBJ whole genome shotgun (WGS) entry which is preliminary data.</text>
</comment>
<sequence>MARVTVVYLWRKVNDPRYAHAFFRSISQFAAGEDFDFVFAVKGYGAGELPPFAAKIDHVPASTTKVMHFTDDQTPLTVFRAVSKVCGTEFILSFNSWSRILAPNWLKSYLAAFETVPDCGLVGASGGYETVWDQPFPNIGIRSNAFMIRTDLFNSLEPGNLATVAGDHLLEAGPNGMTKQIMARGLQPVIADRFGNAWQAKDWPRSRTFRLGEQEGLLIADNRTNQYACGSRRKRGRLVARCWGPGAKAKPGSMARKFLEWLWWNYPRGPIDIYPDAMAKFGEILAKLTGRPPKPRSTVFPN</sequence>
<accession>A0ABQ6CGX8</accession>
<organism evidence="1 2">
    <name type="scientific">Labrys miyagiensis</name>
    <dbReference type="NCBI Taxonomy" id="346912"/>
    <lineage>
        <taxon>Bacteria</taxon>
        <taxon>Pseudomonadati</taxon>
        <taxon>Pseudomonadota</taxon>
        <taxon>Alphaproteobacteria</taxon>
        <taxon>Hyphomicrobiales</taxon>
        <taxon>Xanthobacteraceae</taxon>
        <taxon>Labrys</taxon>
    </lineage>
</organism>
<protein>
    <recommendedName>
        <fullName evidence="3">Rhamnan synthesis protein F</fullName>
    </recommendedName>
</protein>
<keyword evidence="2" id="KW-1185">Reference proteome</keyword>
<evidence type="ECO:0008006" key="3">
    <source>
        <dbReference type="Google" id="ProtNLM"/>
    </source>
</evidence>
<proteinExistence type="predicted"/>
<evidence type="ECO:0000313" key="1">
    <source>
        <dbReference type="EMBL" id="GLS19471.1"/>
    </source>
</evidence>
<name>A0ABQ6CGX8_9HYPH</name>
<gene>
    <name evidence="1" type="ORF">GCM10007874_24880</name>
</gene>